<evidence type="ECO:0000313" key="2">
    <source>
        <dbReference type="Proteomes" id="UP001177021"/>
    </source>
</evidence>
<comment type="caution">
    <text evidence="1">The sequence shown here is derived from an EMBL/GenBank/DDBJ whole genome shotgun (WGS) entry which is preliminary data.</text>
</comment>
<dbReference type="Proteomes" id="UP001177021">
    <property type="component" value="Unassembled WGS sequence"/>
</dbReference>
<proteinExistence type="predicted"/>
<dbReference type="EMBL" id="CASHSV030000409">
    <property type="protein sequence ID" value="CAJ2661941.1"/>
    <property type="molecule type" value="Genomic_DNA"/>
</dbReference>
<name>A0ACB0KZ04_TRIPR</name>
<reference evidence="1" key="1">
    <citation type="submission" date="2023-10" db="EMBL/GenBank/DDBJ databases">
        <authorList>
            <person name="Rodriguez Cubillos JULIANA M."/>
            <person name="De Vega J."/>
        </authorList>
    </citation>
    <scope>NUCLEOTIDE SEQUENCE</scope>
</reference>
<organism evidence="1 2">
    <name type="scientific">Trifolium pratense</name>
    <name type="common">Red clover</name>
    <dbReference type="NCBI Taxonomy" id="57577"/>
    <lineage>
        <taxon>Eukaryota</taxon>
        <taxon>Viridiplantae</taxon>
        <taxon>Streptophyta</taxon>
        <taxon>Embryophyta</taxon>
        <taxon>Tracheophyta</taxon>
        <taxon>Spermatophyta</taxon>
        <taxon>Magnoliopsida</taxon>
        <taxon>eudicotyledons</taxon>
        <taxon>Gunneridae</taxon>
        <taxon>Pentapetalae</taxon>
        <taxon>rosids</taxon>
        <taxon>fabids</taxon>
        <taxon>Fabales</taxon>
        <taxon>Fabaceae</taxon>
        <taxon>Papilionoideae</taxon>
        <taxon>50 kb inversion clade</taxon>
        <taxon>NPAAA clade</taxon>
        <taxon>Hologalegina</taxon>
        <taxon>IRL clade</taxon>
        <taxon>Trifolieae</taxon>
        <taxon>Trifolium</taxon>
    </lineage>
</organism>
<sequence length="327" mass="38328">MAHNSVENLNRYNHIVYGLQEQVHKLEKQIKEVEQFYQSTADALQNGFQSKDEKPPKMPLKRASEEMQNEVMRHFSKILTEITQHKWVWPFLEPVDVKGLGLHDYYQVIKKPMDFSTIRRKIKAKDHSRYKNVREIYEDVRLIFMNAMTYNNEKDDIYVMAKTLLEKFEKKWLNLLPKVDKAESELSKEEADEQLNKKLAQEATYANRATGLSAELSKVETALRNLKSTLISQCRKLSGPEKIILVNGFAQLSEDNLTKALQIIIENDPNFKPTDEIPILDIEAQSDYTLWRLYMLVKQTLDEGKNLISHEDSMEENKHNAKRRKIE</sequence>
<keyword evidence="2" id="KW-1185">Reference proteome</keyword>
<evidence type="ECO:0000313" key="1">
    <source>
        <dbReference type="EMBL" id="CAJ2661941.1"/>
    </source>
</evidence>
<accession>A0ACB0KZ04</accession>
<gene>
    <name evidence="1" type="ORF">MILVUS5_LOCUS27572</name>
</gene>
<protein>
    <submittedName>
        <fullName evidence="1">Uncharacterized protein</fullName>
    </submittedName>
</protein>